<evidence type="ECO:0000313" key="2">
    <source>
        <dbReference type="EMBL" id="CAE7637359.1"/>
    </source>
</evidence>
<sequence>MESDSHVETTPGSDQTQNDAAKAALEHMKLAEGAKSLSEKRENEVGKMPPSHRKAAQRQSLEEARTYVMTYDVVQKRLVMNESSDRFVHDIWEGSDTRPDV</sequence>
<evidence type="ECO:0000256" key="1">
    <source>
        <dbReference type="SAM" id="MobiDB-lite"/>
    </source>
</evidence>
<dbReference type="Proteomes" id="UP000649617">
    <property type="component" value="Unassembled WGS sequence"/>
</dbReference>
<gene>
    <name evidence="2" type="ORF">SPIL2461_LOCUS16825</name>
</gene>
<reference evidence="2" key="1">
    <citation type="submission" date="2021-02" db="EMBL/GenBank/DDBJ databases">
        <authorList>
            <person name="Dougan E. K."/>
            <person name="Rhodes N."/>
            <person name="Thang M."/>
            <person name="Chan C."/>
        </authorList>
    </citation>
    <scope>NUCLEOTIDE SEQUENCE</scope>
</reference>
<feature type="compositionally biased region" description="Basic and acidic residues" evidence="1">
    <location>
        <begin position="24"/>
        <end position="45"/>
    </location>
</feature>
<comment type="caution">
    <text evidence="2">The sequence shown here is derived from an EMBL/GenBank/DDBJ whole genome shotgun (WGS) entry which is preliminary data.</text>
</comment>
<proteinExistence type="predicted"/>
<feature type="compositionally biased region" description="Polar residues" evidence="1">
    <location>
        <begin position="8"/>
        <end position="19"/>
    </location>
</feature>
<dbReference type="EMBL" id="CAJNIZ010042772">
    <property type="protein sequence ID" value="CAE7637359.1"/>
    <property type="molecule type" value="Genomic_DNA"/>
</dbReference>
<dbReference type="AlphaFoldDB" id="A0A812VQS7"/>
<feature type="region of interest" description="Disordered" evidence="1">
    <location>
        <begin position="1"/>
        <end position="60"/>
    </location>
</feature>
<name>A0A812VQS7_SYMPI</name>
<accession>A0A812VQS7</accession>
<organism evidence="2 3">
    <name type="scientific">Symbiodinium pilosum</name>
    <name type="common">Dinoflagellate</name>
    <dbReference type="NCBI Taxonomy" id="2952"/>
    <lineage>
        <taxon>Eukaryota</taxon>
        <taxon>Sar</taxon>
        <taxon>Alveolata</taxon>
        <taxon>Dinophyceae</taxon>
        <taxon>Suessiales</taxon>
        <taxon>Symbiodiniaceae</taxon>
        <taxon>Symbiodinium</taxon>
    </lineage>
</organism>
<evidence type="ECO:0000313" key="3">
    <source>
        <dbReference type="Proteomes" id="UP000649617"/>
    </source>
</evidence>
<protein>
    <submittedName>
        <fullName evidence="2">Uncharacterized protein</fullName>
    </submittedName>
</protein>
<keyword evidence="3" id="KW-1185">Reference proteome</keyword>